<dbReference type="STRING" id="84645.A0A498M4Y5"/>
<keyword evidence="2" id="KW-1185">Reference proteome</keyword>
<proteinExistence type="predicted"/>
<dbReference type="AlphaFoldDB" id="A0A498M4Y5"/>
<dbReference type="InterPro" id="IPR043502">
    <property type="entry name" value="DNA/RNA_pol_sf"/>
</dbReference>
<reference evidence="1 2" key="1">
    <citation type="submission" date="2018-03" db="EMBL/GenBank/DDBJ databases">
        <title>Draft genome sequence of Rohu Carp (Labeo rohita).</title>
        <authorList>
            <person name="Das P."/>
            <person name="Kushwaha B."/>
            <person name="Joshi C.G."/>
            <person name="Kumar D."/>
            <person name="Nagpure N.S."/>
            <person name="Sahoo L."/>
            <person name="Das S.P."/>
            <person name="Bit A."/>
            <person name="Patnaik S."/>
            <person name="Meher P.K."/>
            <person name="Jayasankar P."/>
            <person name="Koringa P.G."/>
            <person name="Patel N.V."/>
            <person name="Hinsu A.T."/>
            <person name="Kumar R."/>
            <person name="Pandey M."/>
            <person name="Agarwal S."/>
            <person name="Srivastava S."/>
            <person name="Singh M."/>
            <person name="Iquebal M.A."/>
            <person name="Jaiswal S."/>
            <person name="Angadi U.B."/>
            <person name="Kumar N."/>
            <person name="Raza M."/>
            <person name="Shah T.M."/>
            <person name="Rai A."/>
            <person name="Jena J.K."/>
        </authorList>
    </citation>
    <scope>NUCLEOTIDE SEQUENCE [LARGE SCALE GENOMIC DNA]</scope>
    <source>
        <strain evidence="1">DASCIFA01</strain>
        <tissue evidence="1">Testis</tissue>
    </source>
</reference>
<dbReference type="Pfam" id="PF05380">
    <property type="entry name" value="Peptidase_A17"/>
    <property type="match status" value="1"/>
</dbReference>
<dbReference type="CDD" id="cd01644">
    <property type="entry name" value="RT_pepA17"/>
    <property type="match status" value="1"/>
</dbReference>
<dbReference type="SUPFAM" id="SSF56672">
    <property type="entry name" value="DNA/RNA polymerases"/>
    <property type="match status" value="1"/>
</dbReference>
<dbReference type="InterPro" id="IPR008042">
    <property type="entry name" value="Retrotrans_Pao"/>
</dbReference>
<dbReference type="EMBL" id="QBIY01012871">
    <property type="protein sequence ID" value="RXN14933.1"/>
    <property type="molecule type" value="Genomic_DNA"/>
</dbReference>
<evidence type="ECO:0000313" key="2">
    <source>
        <dbReference type="Proteomes" id="UP000290572"/>
    </source>
</evidence>
<dbReference type="PANTHER" id="PTHR47331:SF6">
    <property type="entry name" value="DOUBLECORTIN DOMAIN-CONTAINING PROTEIN"/>
    <property type="match status" value="1"/>
</dbReference>
<gene>
    <name evidence="1" type="ORF">ROHU_008863</name>
</gene>
<dbReference type="PANTHER" id="PTHR47331">
    <property type="entry name" value="PHD-TYPE DOMAIN-CONTAINING PROTEIN"/>
    <property type="match status" value="1"/>
</dbReference>
<protein>
    <submittedName>
        <fullName evidence="1">Uncharacterized protein</fullName>
    </submittedName>
</protein>
<organism evidence="1 2">
    <name type="scientific">Labeo rohita</name>
    <name type="common">Indian major carp</name>
    <name type="synonym">Cyprinus rohita</name>
    <dbReference type="NCBI Taxonomy" id="84645"/>
    <lineage>
        <taxon>Eukaryota</taxon>
        <taxon>Metazoa</taxon>
        <taxon>Chordata</taxon>
        <taxon>Craniata</taxon>
        <taxon>Vertebrata</taxon>
        <taxon>Euteleostomi</taxon>
        <taxon>Actinopterygii</taxon>
        <taxon>Neopterygii</taxon>
        <taxon>Teleostei</taxon>
        <taxon>Ostariophysi</taxon>
        <taxon>Cypriniformes</taxon>
        <taxon>Cyprinidae</taxon>
        <taxon>Labeoninae</taxon>
        <taxon>Labeonini</taxon>
        <taxon>Labeo</taxon>
    </lineage>
</organism>
<comment type="caution">
    <text evidence="1">The sequence shown here is derived from an EMBL/GenBank/DDBJ whole genome shotgun (WGS) entry which is preliminary data.</text>
</comment>
<dbReference type="Proteomes" id="UP000290572">
    <property type="component" value="Unassembled WGS sequence"/>
</dbReference>
<accession>A0A498M4Y5</accession>
<sequence>MDEQSNRSLVRSQFFEVFNDQSPSAPYILRTCAGVKESAGRRASGYEVESLHGTVRIPLPSRIECNDIPDNRDEIPTPDVARSHTHLKSVAHLIPEQDPQAPIMLLLGRDVIRVHKVRKQVNGPHNLPYAQKVIVGNVCLRNVHKPLTIRTFHTNTIEPKRPALFDPCPNVFHVKETYKDIQITNYSLTDSVDESFHDADHLGCTVFKQTKDDNQVAPSIQDTSFMKIMDEGLQKDSNNSWVAPLPFKSPRPRLPNNRNQALKRLMSLKRNLERKPVTREHFLSFMDKIFKNGHAELAPPLSKREEQWYLPTFGVYHPKKPDQIRVVFDSSAQHSGISLNDVLLTGPDLNNTLLGVLIRFRKEAIAFTADIEHMFYCFLVREEDRNFLRFLWFQDSDLSKDIVDYRMRVHVFGNSPSPAVAIHCLHQSVQINDFHVDPDVKHFVMRNFYVDDGLKSLPTVEAAISLLKKTQDVLSKSNLRLHKIAANNKEVMEAFPSTDYAGDLKVLDLEADTLPMKRSLGLNWDLHTDCFLFSVCDEVKPYTRRGVLSTINSLYDPLGFVAPVTIQGKAILRELTSVNGDWDAPLPQEMEGAWTSWRVSLSELSSFSIPRAYTETSPSAAVRRELCVFSDASTKAIAAVTYLKVTDAAGNNHIGFVMGKAKLAPRPEHTVPRLELCAAVLAVELADLISAELDLQLDAITYYSDSKVVLGYICNETRRFYVYVSNRVQRIRRSSNPDQWRYVPTDQNPADHATRFVPAADLRKTNWLSGPKFLLTPEPGTSESTC</sequence>
<evidence type="ECO:0000313" key="1">
    <source>
        <dbReference type="EMBL" id="RXN14933.1"/>
    </source>
</evidence>
<name>A0A498M4Y5_LABRO</name>